<comment type="caution">
    <text evidence="2">The sequence shown here is derived from an EMBL/GenBank/DDBJ whole genome shotgun (WGS) entry which is preliminary data.</text>
</comment>
<feature type="region of interest" description="Disordered" evidence="1">
    <location>
        <begin position="218"/>
        <end position="283"/>
    </location>
</feature>
<proteinExistence type="predicted"/>
<feature type="region of interest" description="Disordered" evidence="1">
    <location>
        <begin position="1"/>
        <end position="48"/>
    </location>
</feature>
<organism evidence="2 3">
    <name type="scientific">Aphanomyces euteiches</name>
    <dbReference type="NCBI Taxonomy" id="100861"/>
    <lineage>
        <taxon>Eukaryota</taxon>
        <taxon>Sar</taxon>
        <taxon>Stramenopiles</taxon>
        <taxon>Oomycota</taxon>
        <taxon>Saprolegniomycetes</taxon>
        <taxon>Saprolegniales</taxon>
        <taxon>Verrucalvaceae</taxon>
        <taxon>Aphanomyces</taxon>
    </lineage>
</organism>
<sequence>MPQRASMMELDVRVEESPLQSPSPPSLRLKTPSQSVKKPKSPPLRSPTVKILDEKSRLMLQVIQDYGPYSPRREYSCRSLPKPRDQDFILRHNAQNIHDFKSEYSKRFGTLNRRPAMFQAALSPSSSSLRSPSAGRARESLWRESKDTVWILTDHGKQTLLANNSNLSPLPRLPTTLPAIHTNPTRPFQHQAAVGSRVDLSQQTSLASLVRLELYSPRNKPKVEQRPDAACRPSTSDGFSHAASSSPLSSWTPRYRPHSSDDKESSSHLALSPPLPPHSPSPLSITTPSVITIEPSIVNFHVVQIGRTYAFPVQVHNVGAKTDRFRVRSLKVKSGGVDCSRADAHYDKNKAKLAPGLRATVTLFVVFAAAGSIQGILEVETPAGKGGVAIIGAVEAPSSKRTL</sequence>
<dbReference type="EMBL" id="VJMJ01000034">
    <property type="protein sequence ID" value="KAF0741812.1"/>
    <property type="molecule type" value="Genomic_DNA"/>
</dbReference>
<evidence type="ECO:0000313" key="3">
    <source>
        <dbReference type="Proteomes" id="UP000481153"/>
    </source>
</evidence>
<dbReference type="AlphaFoldDB" id="A0A6G0XN03"/>
<keyword evidence="3" id="KW-1185">Reference proteome</keyword>
<accession>A0A6G0XN03</accession>
<evidence type="ECO:0000256" key="1">
    <source>
        <dbReference type="SAM" id="MobiDB-lite"/>
    </source>
</evidence>
<name>A0A6G0XN03_9STRA</name>
<dbReference type="VEuPathDB" id="FungiDB:AeMF1_012479"/>
<evidence type="ECO:0000313" key="2">
    <source>
        <dbReference type="EMBL" id="KAF0741812.1"/>
    </source>
</evidence>
<reference evidence="2 3" key="1">
    <citation type="submission" date="2019-07" db="EMBL/GenBank/DDBJ databases">
        <title>Genomics analysis of Aphanomyces spp. identifies a new class of oomycete effector associated with host adaptation.</title>
        <authorList>
            <person name="Gaulin E."/>
        </authorList>
    </citation>
    <scope>NUCLEOTIDE SEQUENCE [LARGE SCALE GENOMIC DNA]</scope>
    <source>
        <strain evidence="2 3">ATCC 201684</strain>
    </source>
</reference>
<gene>
    <name evidence="2" type="ORF">Ae201684_003004</name>
</gene>
<dbReference type="Proteomes" id="UP000481153">
    <property type="component" value="Unassembled WGS sequence"/>
</dbReference>
<protein>
    <submittedName>
        <fullName evidence="2">Uncharacterized protein</fullName>
    </submittedName>
</protein>
<feature type="compositionally biased region" description="Low complexity" evidence="1">
    <location>
        <begin position="240"/>
        <end position="250"/>
    </location>
</feature>
<feature type="compositionally biased region" description="Low complexity" evidence="1">
    <location>
        <begin position="26"/>
        <end position="36"/>
    </location>
</feature>